<dbReference type="Proteomes" id="UP001501746">
    <property type="component" value="Unassembled WGS sequence"/>
</dbReference>
<sequence>MTSDVQNVTRAFDAIAEPWQPHRLASINDYDVKVVKLLGEFVWHSHPDTDELFMVRTGNLVIQLRDRDVHLGPDDVFVVPAGVEHCPRADEEVTALLFEPRGTVNTGDAGGERTQALREL</sequence>
<proteinExistence type="predicted"/>
<evidence type="ECO:0000313" key="2">
    <source>
        <dbReference type="EMBL" id="GAA1837374.1"/>
    </source>
</evidence>
<dbReference type="CDD" id="cd02226">
    <property type="entry name" value="cupin_YdbB-like"/>
    <property type="match status" value="1"/>
</dbReference>
<protein>
    <submittedName>
        <fullName evidence="2">Cupin domain-containing protein</fullName>
    </submittedName>
</protein>
<comment type="caution">
    <text evidence="2">The sequence shown here is derived from an EMBL/GenBank/DDBJ whole genome shotgun (WGS) entry which is preliminary data.</text>
</comment>
<dbReference type="PANTHER" id="PTHR36114:SF1">
    <property type="entry name" value="16.7 KDA PROTEIN IN WHIE LOCUS"/>
    <property type="match status" value="1"/>
</dbReference>
<evidence type="ECO:0000259" key="1">
    <source>
        <dbReference type="Pfam" id="PF07883"/>
    </source>
</evidence>
<dbReference type="PANTHER" id="PTHR36114">
    <property type="entry name" value="16.7 KDA PROTEIN IN WHIE LOCUS"/>
    <property type="match status" value="1"/>
</dbReference>
<dbReference type="InterPro" id="IPR052044">
    <property type="entry name" value="PKS_Associated_Protein"/>
</dbReference>
<dbReference type="InterPro" id="IPR013096">
    <property type="entry name" value="Cupin_2"/>
</dbReference>
<dbReference type="InterPro" id="IPR014710">
    <property type="entry name" value="RmlC-like_jellyroll"/>
</dbReference>
<feature type="domain" description="Cupin type-2" evidence="1">
    <location>
        <begin position="40"/>
        <end position="95"/>
    </location>
</feature>
<dbReference type="RefSeq" id="WP_157428306.1">
    <property type="nucleotide sequence ID" value="NZ_BAAANK010000006.1"/>
</dbReference>
<reference evidence="2 3" key="1">
    <citation type="journal article" date="2019" name="Int. J. Syst. Evol. Microbiol.">
        <title>The Global Catalogue of Microorganisms (GCM) 10K type strain sequencing project: providing services to taxonomists for standard genome sequencing and annotation.</title>
        <authorList>
            <consortium name="The Broad Institute Genomics Platform"/>
            <consortium name="The Broad Institute Genome Sequencing Center for Infectious Disease"/>
            <person name="Wu L."/>
            <person name="Ma J."/>
        </authorList>
    </citation>
    <scope>NUCLEOTIDE SEQUENCE [LARGE SCALE GENOMIC DNA]</scope>
    <source>
        <strain evidence="2 3">JCM 14323</strain>
    </source>
</reference>
<dbReference type="InterPro" id="IPR011051">
    <property type="entry name" value="RmlC_Cupin_sf"/>
</dbReference>
<gene>
    <name evidence="2" type="ORF">GCM10009750_23080</name>
</gene>
<dbReference type="Pfam" id="PF07883">
    <property type="entry name" value="Cupin_2"/>
    <property type="match status" value="1"/>
</dbReference>
<dbReference type="EMBL" id="BAAANK010000006">
    <property type="protein sequence ID" value="GAA1837374.1"/>
    <property type="molecule type" value="Genomic_DNA"/>
</dbReference>
<organism evidence="2 3">
    <name type="scientific">Agromyces salentinus</name>
    <dbReference type="NCBI Taxonomy" id="269421"/>
    <lineage>
        <taxon>Bacteria</taxon>
        <taxon>Bacillati</taxon>
        <taxon>Actinomycetota</taxon>
        <taxon>Actinomycetes</taxon>
        <taxon>Micrococcales</taxon>
        <taxon>Microbacteriaceae</taxon>
        <taxon>Agromyces</taxon>
    </lineage>
</organism>
<accession>A0ABN2MTN4</accession>
<dbReference type="SUPFAM" id="SSF51182">
    <property type="entry name" value="RmlC-like cupins"/>
    <property type="match status" value="1"/>
</dbReference>
<name>A0ABN2MTN4_9MICO</name>
<evidence type="ECO:0000313" key="3">
    <source>
        <dbReference type="Proteomes" id="UP001501746"/>
    </source>
</evidence>
<keyword evidence="3" id="KW-1185">Reference proteome</keyword>
<dbReference type="Gene3D" id="2.60.120.10">
    <property type="entry name" value="Jelly Rolls"/>
    <property type="match status" value="1"/>
</dbReference>